<feature type="compositionally biased region" description="Basic residues" evidence="1">
    <location>
        <begin position="70"/>
        <end position="80"/>
    </location>
</feature>
<protein>
    <submittedName>
        <fullName evidence="2">Uncharacterized protein</fullName>
    </submittedName>
</protein>
<evidence type="ECO:0000313" key="2">
    <source>
        <dbReference type="EMBL" id="OAA51123.1"/>
    </source>
</evidence>
<dbReference type="OrthoDB" id="3564303at2759"/>
<reference evidence="2 3" key="1">
    <citation type="journal article" date="2016" name="Genome Biol. Evol.">
        <title>Divergent and convergent evolution of fungal pathogenicity.</title>
        <authorList>
            <person name="Shang Y."/>
            <person name="Xiao G."/>
            <person name="Zheng P."/>
            <person name="Cen K."/>
            <person name="Zhan S."/>
            <person name="Wang C."/>
        </authorList>
    </citation>
    <scope>NUCLEOTIDE SEQUENCE [LARGE SCALE GENOMIC DNA]</scope>
    <source>
        <strain evidence="2 3">RCEF 3172</strain>
    </source>
</reference>
<feature type="region of interest" description="Disordered" evidence="1">
    <location>
        <begin position="387"/>
        <end position="408"/>
    </location>
</feature>
<organism evidence="2 3">
    <name type="scientific">Beauveria brongniartii RCEF 3172</name>
    <dbReference type="NCBI Taxonomy" id="1081107"/>
    <lineage>
        <taxon>Eukaryota</taxon>
        <taxon>Fungi</taxon>
        <taxon>Dikarya</taxon>
        <taxon>Ascomycota</taxon>
        <taxon>Pezizomycotina</taxon>
        <taxon>Sordariomycetes</taxon>
        <taxon>Hypocreomycetidae</taxon>
        <taxon>Hypocreales</taxon>
        <taxon>Cordycipitaceae</taxon>
        <taxon>Beauveria</taxon>
        <taxon>Beauveria brongniartii</taxon>
    </lineage>
</organism>
<proteinExistence type="predicted"/>
<feature type="compositionally biased region" description="Basic and acidic residues" evidence="1">
    <location>
        <begin position="15"/>
        <end position="27"/>
    </location>
</feature>
<gene>
    <name evidence="2" type="ORF">BBO_01070</name>
</gene>
<keyword evidence="3" id="KW-1185">Reference proteome</keyword>
<evidence type="ECO:0000256" key="1">
    <source>
        <dbReference type="SAM" id="MobiDB-lite"/>
    </source>
</evidence>
<evidence type="ECO:0000313" key="3">
    <source>
        <dbReference type="Proteomes" id="UP000076863"/>
    </source>
</evidence>
<dbReference type="Proteomes" id="UP000076863">
    <property type="component" value="Unassembled WGS sequence"/>
</dbReference>
<dbReference type="PANTHER" id="PTHR38166:SF1">
    <property type="entry name" value="C2H2-TYPE DOMAIN-CONTAINING PROTEIN"/>
    <property type="match status" value="1"/>
</dbReference>
<sequence length="437" mass="49758">MFENPGFDFPWRKRCGNEDSPSHDSRIVKTRQPPCVHAPGVSIPSGGILAAARRGRGSDRGVRRTNAGVGRRHLARRSHRSTADRTDKNTNDDNEDDDGKGSNAGGVDVEEDGAGPRYLACPFYKFDPARHFRCYRKYQLKRCSDVTMHILRCHNLGTLYCSKCWRTWKNNELLLWENHTSQNPPCQFVPEPESLLPREATALIELDVMRLSEYEKWYRMWDLLFMSHQRPPSPYVEPGFGEVLLLIGHSHDSLLRELPLLLLEIGIQVDHQAVQYLGNRIDGIYRQSLIPGQSQSPRYRRQHAIQQQQELQMQMQHPQQLLQMQELQLQQPQAAGVESAAINAIMPAQLTVDDMEVYNVFRNMDGLMDEYIHQDAGLDDIMQFLGDDNNLAPESPPPPLPCSSKENSLENVASPQVPLPNVAKVFTAEETLFDHCK</sequence>
<feature type="compositionally biased region" description="Basic and acidic residues" evidence="1">
    <location>
        <begin position="81"/>
        <end position="91"/>
    </location>
</feature>
<comment type="caution">
    <text evidence="2">The sequence shown here is derived from an EMBL/GenBank/DDBJ whole genome shotgun (WGS) entry which is preliminary data.</text>
</comment>
<dbReference type="PANTHER" id="PTHR38166">
    <property type="entry name" value="C2H2-TYPE DOMAIN-CONTAINING PROTEIN-RELATED"/>
    <property type="match status" value="1"/>
</dbReference>
<accession>A0A167K2L2</accession>
<name>A0A167K2L2_9HYPO</name>
<dbReference type="AlphaFoldDB" id="A0A167K2L2"/>
<feature type="region of interest" description="Disordered" evidence="1">
    <location>
        <begin position="1"/>
        <end position="111"/>
    </location>
</feature>
<dbReference type="EMBL" id="AZHA01000002">
    <property type="protein sequence ID" value="OAA51123.1"/>
    <property type="molecule type" value="Genomic_DNA"/>
</dbReference>